<dbReference type="Gene3D" id="3.30.565.10">
    <property type="entry name" value="Histidine kinase-like ATPase, C-terminal domain"/>
    <property type="match status" value="1"/>
</dbReference>
<evidence type="ECO:0000313" key="12">
    <source>
        <dbReference type="Proteomes" id="UP001212602"/>
    </source>
</evidence>
<keyword evidence="11" id="KW-0067">ATP-binding</keyword>
<organism evidence="11 12">
    <name type="scientific">Xenophilus arseniciresistens</name>
    <dbReference type="NCBI Taxonomy" id="1283306"/>
    <lineage>
        <taxon>Bacteria</taxon>
        <taxon>Pseudomonadati</taxon>
        <taxon>Pseudomonadota</taxon>
        <taxon>Betaproteobacteria</taxon>
        <taxon>Burkholderiales</taxon>
        <taxon>Comamonadaceae</taxon>
        <taxon>Xenophilus</taxon>
    </lineage>
</organism>
<keyword evidence="8" id="KW-1133">Transmembrane helix</keyword>
<evidence type="ECO:0000313" key="11">
    <source>
        <dbReference type="EMBL" id="MDA7415924.1"/>
    </source>
</evidence>
<feature type="transmembrane region" description="Helical" evidence="8">
    <location>
        <begin position="188"/>
        <end position="207"/>
    </location>
</feature>
<evidence type="ECO:0000256" key="5">
    <source>
        <dbReference type="ARBA" id="ARBA00022777"/>
    </source>
</evidence>
<feature type="region of interest" description="Disordered" evidence="7">
    <location>
        <begin position="466"/>
        <end position="493"/>
    </location>
</feature>
<dbReference type="InterPro" id="IPR001789">
    <property type="entry name" value="Sig_transdc_resp-reg_receiver"/>
</dbReference>
<keyword evidence="4" id="KW-0808">Transferase</keyword>
<dbReference type="InterPro" id="IPR005467">
    <property type="entry name" value="His_kinase_dom"/>
</dbReference>
<feature type="transmembrane region" description="Helical" evidence="8">
    <location>
        <begin position="39"/>
        <end position="64"/>
    </location>
</feature>
<protein>
    <recommendedName>
        <fullName evidence="2">histidine kinase</fullName>
        <ecNumber evidence="2">2.7.13.3</ecNumber>
    </recommendedName>
</protein>
<dbReference type="PRINTS" id="PR00344">
    <property type="entry name" value="BCTRLSENSOR"/>
</dbReference>
<evidence type="ECO:0000259" key="9">
    <source>
        <dbReference type="PROSITE" id="PS50109"/>
    </source>
</evidence>
<dbReference type="Gene3D" id="3.40.50.2300">
    <property type="match status" value="1"/>
</dbReference>
<dbReference type="SUPFAM" id="SSF47384">
    <property type="entry name" value="Homodimeric domain of signal transducing histidine kinase"/>
    <property type="match status" value="1"/>
</dbReference>
<dbReference type="PROSITE" id="PS50110">
    <property type="entry name" value="RESPONSE_REGULATORY"/>
    <property type="match status" value="1"/>
</dbReference>
<dbReference type="PANTHER" id="PTHR43047">
    <property type="entry name" value="TWO-COMPONENT HISTIDINE PROTEIN KINASE"/>
    <property type="match status" value="1"/>
</dbReference>
<feature type="compositionally biased region" description="Low complexity" evidence="7">
    <location>
        <begin position="475"/>
        <end position="484"/>
    </location>
</feature>
<feature type="domain" description="Histidine kinase" evidence="9">
    <location>
        <begin position="250"/>
        <end position="463"/>
    </location>
</feature>
<dbReference type="Gene3D" id="1.10.287.130">
    <property type="match status" value="1"/>
</dbReference>
<evidence type="ECO:0000256" key="8">
    <source>
        <dbReference type="SAM" id="Phobius"/>
    </source>
</evidence>
<dbReference type="InterPro" id="IPR003661">
    <property type="entry name" value="HisK_dim/P_dom"/>
</dbReference>
<feature type="domain" description="Response regulatory" evidence="10">
    <location>
        <begin position="496"/>
        <end position="613"/>
    </location>
</feature>
<dbReference type="SUPFAM" id="SSF55874">
    <property type="entry name" value="ATPase domain of HSP90 chaperone/DNA topoisomerase II/histidine kinase"/>
    <property type="match status" value="1"/>
</dbReference>
<evidence type="ECO:0000259" key="10">
    <source>
        <dbReference type="PROSITE" id="PS50110"/>
    </source>
</evidence>
<evidence type="ECO:0000256" key="1">
    <source>
        <dbReference type="ARBA" id="ARBA00000085"/>
    </source>
</evidence>
<dbReference type="AlphaFoldDB" id="A0AAE3SYD7"/>
<dbReference type="Pfam" id="PF00512">
    <property type="entry name" value="HisKA"/>
    <property type="match status" value="1"/>
</dbReference>
<dbReference type="InterPro" id="IPR036890">
    <property type="entry name" value="HATPase_C_sf"/>
</dbReference>
<dbReference type="Proteomes" id="UP001212602">
    <property type="component" value="Unassembled WGS sequence"/>
</dbReference>
<gene>
    <name evidence="11" type="ORF">PGB34_06060</name>
</gene>
<keyword evidence="8" id="KW-0812">Transmembrane</keyword>
<dbReference type="SMART" id="SM00387">
    <property type="entry name" value="HATPase_c"/>
    <property type="match status" value="1"/>
</dbReference>
<dbReference type="RefSeq" id="WP_271427166.1">
    <property type="nucleotide sequence ID" value="NZ_JAQIPB010000002.1"/>
</dbReference>
<feature type="transmembrane region" description="Helical" evidence="8">
    <location>
        <begin position="140"/>
        <end position="158"/>
    </location>
</feature>
<name>A0AAE3SYD7_9BURK</name>
<dbReference type="InterPro" id="IPR004358">
    <property type="entry name" value="Sig_transdc_His_kin-like_C"/>
</dbReference>
<keyword evidence="5" id="KW-0418">Kinase</keyword>
<feature type="modified residue" description="4-aspartylphosphate" evidence="6">
    <location>
        <position position="547"/>
    </location>
</feature>
<keyword evidence="3 6" id="KW-0597">Phosphoprotein</keyword>
<dbReference type="PANTHER" id="PTHR43047:SF9">
    <property type="entry name" value="HISTIDINE KINASE"/>
    <property type="match status" value="1"/>
</dbReference>
<dbReference type="EMBL" id="JAQIPB010000002">
    <property type="protein sequence ID" value="MDA7415924.1"/>
    <property type="molecule type" value="Genomic_DNA"/>
</dbReference>
<dbReference type="GO" id="GO:0005886">
    <property type="term" value="C:plasma membrane"/>
    <property type="evidence" value="ECO:0007669"/>
    <property type="project" value="TreeGrafter"/>
</dbReference>
<proteinExistence type="predicted"/>
<dbReference type="PROSITE" id="PS50109">
    <property type="entry name" value="HIS_KIN"/>
    <property type="match status" value="1"/>
</dbReference>
<feature type="transmembrane region" description="Helical" evidence="8">
    <location>
        <begin position="70"/>
        <end position="87"/>
    </location>
</feature>
<dbReference type="CDD" id="cd00082">
    <property type="entry name" value="HisKA"/>
    <property type="match status" value="1"/>
</dbReference>
<dbReference type="SUPFAM" id="SSF52172">
    <property type="entry name" value="CheY-like"/>
    <property type="match status" value="1"/>
</dbReference>
<dbReference type="InterPro" id="IPR036097">
    <property type="entry name" value="HisK_dim/P_sf"/>
</dbReference>
<evidence type="ECO:0000256" key="4">
    <source>
        <dbReference type="ARBA" id="ARBA00022679"/>
    </source>
</evidence>
<evidence type="ECO:0000256" key="3">
    <source>
        <dbReference type="ARBA" id="ARBA00022553"/>
    </source>
</evidence>
<dbReference type="GO" id="GO:0000155">
    <property type="term" value="F:phosphorelay sensor kinase activity"/>
    <property type="evidence" value="ECO:0007669"/>
    <property type="project" value="InterPro"/>
</dbReference>
<reference evidence="11" key="1">
    <citation type="submission" date="2023-01" db="EMBL/GenBank/DDBJ databases">
        <title>Xenophilus mangrovi sp. nov., isolated from soil of Mangrove nature reserve.</title>
        <authorList>
            <person name="Xu S."/>
            <person name="Liu Z."/>
            <person name="Xu Y."/>
        </authorList>
    </citation>
    <scope>NUCLEOTIDE SEQUENCE</scope>
    <source>
        <strain evidence="11">YW8</strain>
    </source>
</reference>
<dbReference type="InterPro" id="IPR011006">
    <property type="entry name" value="CheY-like_superfamily"/>
</dbReference>
<feature type="transmembrane region" description="Helical" evidence="8">
    <location>
        <begin position="108"/>
        <end position="128"/>
    </location>
</feature>
<accession>A0AAE3SYD7</accession>
<dbReference type="Pfam" id="PF00072">
    <property type="entry name" value="Response_reg"/>
    <property type="match status" value="1"/>
</dbReference>
<keyword evidence="12" id="KW-1185">Reference proteome</keyword>
<comment type="catalytic activity">
    <reaction evidence="1">
        <text>ATP + protein L-histidine = ADP + protein N-phospho-L-histidine.</text>
        <dbReference type="EC" id="2.7.13.3"/>
    </reaction>
</comment>
<evidence type="ECO:0000256" key="2">
    <source>
        <dbReference type="ARBA" id="ARBA00012438"/>
    </source>
</evidence>
<dbReference type="Pfam" id="PF02518">
    <property type="entry name" value="HATPase_c"/>
    <property type="match status" value="1"/>
</dbReference>
<keyword evidence="11" id="KW-0547">Nucleotide-binding</keyword>
<evidence type="ECO:0000256" key="7">
    <source>
        <dbReference type="SAM" id="MobiDB-lite"/>
    </source>
</evidence>
<evidence type="ECO:0000256" key="6">
    <source>
        <dbReference type="PROSITE-ProRule" id="PRU00169"/>
    </source>
</evidence>
<sequence>MRHSTAPVQLDAPAFGPAAVQDRPEARARLIRERLLRRMFAMGPPTLLSAGVAVLALSAVFFWLSRSVWPLLWGLLLGVLLALRWGFMRWNARLYPEPEFALRQPAGAWRYLLPLTVYAFGWTAAPWALMPPGTETPERILILLLGLFSTLIGAVPILANWPAMVPAFVLPFTLGVVSRFGWMGGSDGGFACAVALIFGAAMARFSLSQHQLIRRSLSDQIDKELLSEQLLDQSQELQRLNRERSRFFASASHDLRQPVHALALFSRSLERDLAGHALAPVAARVVQATDAVSGLLNAMLDISKIDAGTVVPQPRAIAADQLFLRLAQLFESRAQEAGLSLRFHLVPEWLQTDPELLLRIVTNFVDNALKYTRRGGLLVSARPRGERLRIAVWDTGLGIAPEHMPHVFDEFYQVDNPQRDVARGLGIGLAIVKRLAELLGAEVGARSRRSRGSVFWIDVPRQWHRPQELAPPPAQQGTAPPAAAHSQPMPRPPAPRLLLLDDELPVGEAVRMWLSPHCARIEVTQRLEAARALVQAAPDGFDAFIIDFRLADPQDGIAATAELRRLAGRAVPTILVTGDTDPARVRAAYASGLVVMFKPVQPELLLQTLHQIIAAAGPARR</sequence>
<keyword evidence="8" id="KW-0472">Membrane</keyword>
<dbReference type="SMART" id="SM00388">
    <property type="entry name" value="HisKA"/>
    <property type="match status" value="1"/>
</dbReference>
<dbReference type="GO" id="GO:0005524">
    <property type="term" value="F:ATP binding"/>
    <property type="evidence" value="ECO:0007669"/>
    <property type="project" value="UniProtKB-KW"/>
</dbReference>
<dbReference type="SMART" id="SM00448">
    <property type="entry name" value="REC"/>
    <property type="match status" value="1"/>
</dbReference>
<dbReference type="InterPro" id="IPR003594">
    <property type="entry name" value="HATPase_dom"/>
</dbReference>
<comment type="caution">
    <text evidence="11">The sequence shown here is derived from an EMBL/GenBank/DDBJ whole genome shotgun (WGS) entry which is preliminary data.</text>
</comment>
<dbReference type="EC" id="2.7.13.3" evidence="2"/>
<dbReference type="GO" id="GO:0009927">
    <property type="term" value="F:histidine phosphotransfer kinase activity"/>
    <property type="evidence" value="ECO:0007669"/>
    <property type="project" value="TreeGrafter"/>
</dbReference>